<dbReference type="Gene3D" id="1.10.630.10">
    <property type="entry name" value="Cytochrome P450"/>
    <property type="match status" value="1"/>
</dbReference>
<comment type="similarity">
    <text evidence="2 8">Belongs to the cytochrome P450 family.</text>
</comment>
<dbReference type="GO" id="GO:0004497">
    <property type="term" value="F:monooxygenase activity"/>
    <property type="evidence" value="ECO:0007669"/>
    <property type="project" value="UniProtKB-KW"/>
</dbReference>
<dbReference type="PANTHER" id="PTHR24287:SF1">
    <property type="entry name" value="P450, PUTATIVE (EUROFUNG)-RELATED"/>
    <property type="match status" value="1"/>
</dbReference>
<dbReference type="Proteomes" id="UP000701801">
    <property type="component" value="Unassembled WGS sequence"/>
</dbReference>
<dbReference type="InterPro" id="IPR036396">
    <property type="entry name" value="Cyt_P450_sf"/>
</dbReference>
<keyword evidence="3 8" id="KW-0349">Heme</keyword>
<comment type="cofactor">
    <cofactor evidence="1">
        <name>heme</name>
        <dbReference type="ChEBI" id="CHEBI:30413"/>
    </cofactor>
</comment>
<name>A0A9N9LCR5_9HELO</name>
<accession>A0A9N9LCR5</accession>
<dbReference type="InterPro" id="IPR047146">
    <property type="entry name" value="Cyt_P450_E_CYP52_fungi"/>
</dbReference>
<keyword evidence="4 8" id="KW-0479">Metal-binding</keyword>
<comment type="caution">
    <text evidence="9">The sequence shown here is derived from an EMBL/GenBank/DDBJ whole genome shotgun (WGS) entry which is preliminary data.</text>
</comment>
<dbReference type="EMBL" id="CAJVRM010000018">
    <property type="protein sequence ID" value="CAG8971373.1"/>
    <property type="molecule type" value="Genomic_DNA"/>
</dbReference>
<dbReference type="PANTHER" id="PTHR24287">
    <property type="entry name" value="P450, PUTATIVE (EUROFUNG)-RELATED"/>
    <property type="match status" value="1"/>
</dbReference>
<evidence type="ECO:0000256" key="5">
    <source>
        <dbReference type="ARBA" id="ARBA00023002"/>
    </source>
</evidence>
<dbReference type="AlphaFoldDB" id="A0A9N9LCR5"/>
<keyword evidence="5 8" id="KW-0560">Oxidoreductase</keyword>
<organism evidence="9 10">
    <name type="scientific">Hymenoscyphus albidus</name>
    <dbReference type="NCBI Taxonomy" id="595503"/>
    <lineage>
        <taxon>Eukaryota</taxon>
        <taxon>Fungi</taxon>
        <taxon>Dikarya</taxon>
        <taxon>Ascomycota</taxon>
        <taxon>Pezizomycotina</taxon>
        <taxon>Leotiomycetes</taxon>
        <taxon>Helotiales</taxon>
        <taxon>Helotiaceae</taxon>
        <taxon>Hymenoscyphus</taxon>
    </lineage>
</organism>
<dbReference type="OrthoDB" id="1470350at2759"/>
<dbReference type="GO" id="GO:0005506">
    <property type="term" value="F:iron ion binding"/>
    <property type="evidence" value="ECO:0007669"/>
    <property type="project" value="InterPro"/>
</dbReference>
<evidence type="ECO:0000313" key="9">
    <source>
        <dbReference type="EMBL" id="CAG8971373.1"/>
    </source>
</evidence>
<evidence type="ECO:0008006" key="11">
    <source>
        <dbReference type="Google" id="ProtNLM"/>
    </source>
</evidence>
<evidence type="ECO:0000256" key="3">
    <source>
        <dbReference type="ARBA" id="ARBA00022617"/>
    </source>
</evidence>
<dbReference type="InterPro" id="IPR017972">
    <property type="entry name" value="Cyt_P450_CS"/>
</dbReference>
<evidence type="ECO:0000256" key="8">
    <source>
        <dbReference type="RuleBase" id="RU000461"/>
    </source>
</evidence>
<proteinExistence type="inferred from homology"/>
<gene>
    <name evidence="9" type="ORF">HYALB_00006922</name>
</gene>
<evidence type="ECO:0000313" key="10">
    <source>
        <dbReference type="Proteomes" id="UP000701801"/>
    </source>
</evidence>
<evidence type="ECO:0000256" key="6">
    <source>
        <dbReference type="ARBA" id="ARBA00023004"/>
    </source>
</evidence>
<dbReference type="SUPFAM" id="SSF48264">
    <property type="entry name" value="Cytochrome P450"/>
    <property type="match status" value="1"/>
</dbReference>
<keyword evidence="6 8" id="KW-0408">Iron</keyword>
<dbReference type="PROSITE" id="PS00086">
    <property type="entry name" value="CYTOCHROME_P450"/>
    <property type="match status" value="1"/>
</dbReference>
<dbReference type="GO" id="GO:0020037">
    <property type="term" value="F:heme binding"/>
    <property type="evidence" value="ECO:0007669"/>
    <property type="project" value="InterPro"/>
</dbReference>
<dbReference type="Pfam" id="PF00067">
    <property type="entry name" value="p450"/>
    <property type="match status" value="1"/>
</dbReference>
<keyword evidence="10" id="KW-1185">Reference proteome</keyword>
<evidence type="ECO:0000256" key="2">
    <source>
        <dbReference type="ARBA" id="ARBA00010617"/>
    </source>
</evidence>
<reference evidence="9" key="1">
    <citation type="submission" date="2021-07" db="EMBL/GenBank/DDBJ databases">
        <authorList>
            <person name="Durling M."/>
        </authorList>
    </citation>
    <scope>NUCLEOTIDE SEQUENCE</scope>
</reference>
<evidence type="ECO:0000256" key="1">
    <source>
        <dbReference type="ARBA" id="ARBA00001971"/>
    </source>
</evidence>
<dbReference type="GO" id="GO:0016705">
    <property type="term" value="F:oxidoreductase activity, acting on paired donors, with incorporation or reduction of molecular oxygen"/>
    <property type="evidence" value="ECO:0007669"/>
    <property type="project" value="InterPro"/>
</dbReference>
<dbReference type="InterPro" id="IPR001128">
    <property type="entry name" value="Cyt_P450"/>
</dbReference>
<keyword evidence="7 8" id="KW-0503">Monooxygenase</keyword>
<evidence type="ECO:0000256" key="4">
    <source>
        <dbReference type="ARBA" id="ARBA00022723"/>
    </source>
</evidence>
<sequence length="104" mass="11918">MRIERKLYTQIPVNVREATKTTFIPRGGGQDGKSPVLIRKGLGIGFSPYHMHRFKVLYGEDADEFRPERWEGPELKNIGYGFMSFHGGPRICLGSEFGPRETFR</sequence>
<protein>
    <recommendedName>
        <fullName evidence="11">Cytochrome P450</fullName>
    </recommendedName>
</protein>
<evidence type="ECO:0000256" key="7">
    <source>
        <dbReference type="ARBA" id="ARBA00023033"/>
    </source>
</evidence>